<keyword evidence="16 20" id="KW-0131">Cell cycle</keyword>
<evidence type="ECO:0000256" key="20">
    <source>
        <dbReference type="HAMAP-Rule" id="MF_00037"/>
    </source>
</evidence>
<evidence type="ECO:0000313" key="22">
    <source>
        <dbReference type="EMBL" id="SFC07456.1"/>
    </source>
</evidence>
<comment type="cofactor">
    <cofactor evidence="1 20">
        <name>FAD</name>
        <dbReference type="ChEBI" id="CHEBI:57692"/>
    </cofactor>
</comment>
<dbReference type="InterPro" id="IPR016167">
    <property type="entry name" value="FAD-bd_PCMH_sub1"/>
</dbReference>
<evidence type="ECO:0000256" key="19">
    <source>
        <dbReference type="ARBA" id="ARBA00048914"/>
    </source>
</evidence>
<evidence type="ECO:0000256" key="16">
    <source>
        <dbReference type="ARBA" id="ARBA00023306"/>
    </source>
</evidence>
<evidence type="ECO:0000256" key="11">
    <source>
        <dbReference type="ARBA" id="ARBA00022827"/>
    </source>
</evidence>
<evidence type="ECO:0000256" key="3">
    <source>
        <dbReference type="ARBA" id="ARBA00004496"/>
    </source>
</evidence>
<keyword evidence="11 20" id="KW-0274">FAD</keyword>
<dbReference type="InterPro" id="IPR016166">
    <property type="entry name" value="FAD-bd_PCMH"/>
</dbReference>
<sequence>MISKQEHADLTSLNTLKLPAKAAWLVKTSGQEALLEALDFAASLQLPVFPLGGGSNLILAKDLQAVVVHQLPEPLNWSASAGLDVSLRVPAGYNWHQLVLETTSRGLYGLENLALIPGQAGAAPVQNIGAYGAELSDCLDAVEGYWLQPDEKPRSDLLPAKDLQLGYRASRFKGDWKGRFIITALHLRLKKQAEPRLGYADLAERVAGKRELRKEVEAACVPLPRIIAETVAEIRQEKLPDPKQLPNVGSFFKNPVISAEQADALLNAWPAMPTYPAGDQVKVAAAWLIDQCGFKGQRLGAFGVHDRQALVLVHHGGGTADGLLQLAEQIQQAVKERFGIQLEAEPEWLAE</sequence>
<evidence type="ECO:0000256" key="10">
    <source>
        <dbReference type="ARBA" id="ARBA00022630"/>
    </source>
</evidence>
<dbReference type="NCBIfam" id="TIGR00179">
    <property type="entry name" value="murB"/>
    <property type="match status" value="1"/>
</dbReference>
<evidence type="ECO:0000313" key="23">
    <source>
        <dbReference type="Proteomes" id="UP000199058"/>
    </source>
</evidence>
<evidence type="ECO:0000256" key="9">
    <source>
        <dbReference type="ARBA" id="ARBA00022618"/>
    </source>
</evidence>
<comment type="subcellular location">
    <subcellularLocation>
        <location evidence="3 20">Cytoplasm</location>
    </subcellularLocation>
</comment>
<dbReference type="GO" id="GO:0071949">
    <property type="term" value="F:FAD binding"/>
    <property type="evidence" value="ECO:0007669"/>
    <property type="project" value="InterPro"/>
</dbReference>
<dbReference type="InterPro" id="IPR036318">
    <property type="entry name" value="FAD-bd_PCMH-like_sf"/>
</dbReference>
<dbReference type="Gene3D" id="3.30.43.10">
    <property type="entry name" value="Uridine Diphospho-n-acetylenolpyruvylglucosamine Reductase, domain 2"/>
    <property type="match status" value="1"/>
</dbReference>
<keyword evidence="9 20" id="KW-0132">Cell division</keyword>
<keyword evidence="12 20" id="KW-0521">NADP</keyword>
<dbReference type="PANTHER" id="PTHR21071">
    <property type="entry name" value="UDP-N-ACETYLENOLPYRUVOYLGLUCOSAMINE REDUCTASE"/>
    <property type="match status" value="1"/>
</dbReference>
<dbReference type="RefSeq" id="WP_091961260.1">
    <property type="nucleotide sequence ID" value="NZ_FOLH01000002.1"/>
</dbReference>
<accession>A0A1I1G7X3</accession>
<dbReference type="EMBL" id="FOLH01000002">
    <property type="protein sequence ID" value="SFC07456.1"/>
    <property type="molecule type" value="Genomic_DNA"/>
</dbReference>
<dbReference type="Proteomes" id="UP000199058">
    <property type="component" value="Unassembled WGS sequence"/>
</dbReference>
<evidence type="ECO:0000256" key="18">
    <source>
        <dbReference type="ARBA" id="ARBA00031026"/>
    </source>
</evidence>
<dbReference type="InterPro" id="IPR011601">
    <property type="entry name" value="MurB_C"/>
</dbReference>
<comment type="function">
    <text evidence="2 20">Cell wall formation.</text>
</comment>
<evidence type="ECO:0000256" key="17">
    <source>
        <dbReference type="ARBA" id="ARBA00023316"/>
    </source>
</evidence>
<evidence type="ECO:0000256" key="2">
    <source>
        <dbReference type="ARBA" id="ARBA00003921"/>
    </source>
</evidence>
<dbReference type="Pfam" id="PF02873">
    <property type="entry name" value="MurB_C"/>
    <property type="match status" value="1"/>
</dbReference>
<gene>
    <name evidence="20" type="primary">murB</name>
    <name evidence="22" type="ORF">SAMN05660443_1444</name>
</gene>
<keyword evidence="17 20" id="KW-0961">Cell wall biogenesis/degradation</keyword>
<protein>
    <recommendedName>
        <fullName evidence="7 20">UDP-N-acetylenolpyruvoylglucosamine reductase</fullName>
        <ecNumber evidence="6 20">1.3.1.98</ecNumber>
    </recommendedName>
    <alternativeName>
        <fullName evidence="18 20">UDP-N-acetylmuramate dehydrogenase</fullName>
    </alternativeName>
</protein>
<dbReference type="InterPro" id="IPR016169">
    <property type="entry name" value="FAD-bd_PCMH_sub2"/>
</dbReference>
<dbReference type="GO" id="GO:0008762">
    <property type="term" value="F:UDP-N-acetylmuramate dehydrogenase activity"/>
    <property type="evidence" value="ECO:0007669"/>
    <property type="project" value="UniProtKB-UniRule"/>
</dbReference>
<dbReference type="Gene3D" id="3.30.465.10">
    <property type="match status" value="1"/>
</dbReference>
<evidence type="ECO:0000256" key="14">
    <source>
        <dbReference type="ARBA" id="ARBA00022984"/>
    </source>
</evidence>
<evidence type="ECO:0000256" key="5">
    <source>
        <dbReference type="ARBA" id="ARBA00010485"/>
    </source>
</evidence>
<proteinExistence type="inferred from homology"/>
<dbReference type="PANTHER" id="PTHR21071:SF4">
    <property type="entry name" value="UDP-N-ACETYLENOLPYRUVOYLGLUCOSAMINE REDUCTASE"/>
    <property type="match status" value="1"/>
</dbReference>
<feature type="active site" evidence="20">
    <location>
        <position position="345"/>
    </location>
</feature>
<dbReference type="SUPFAM" id="SSF56194">
    <property type="entry name" value="Uridine diphospho-N-Acetylenolpyruvylglucosamine reductase, MurB, C-terminal domain"/>
    <property type="match status" value="1"/>
</dbReference>
<dbReference type="InterPro" id="IPR003170">
    <property type="entry name" value="MurB"/>
</dbReference>
<keyword evidence="15 20" id="KW-0560">Oxidoreductase</keyword>
<evidence type="ECO:0000256" key="13">
    <source>
        <dbReference type="ARBA" id="ARBA00022960"/>
    </source>
</evidence>
<evidence type="ECO:0000256" key="15">
    <source>
        <dbReference type="ARBA" id="ARBA00023002"/>
    </source>
</evidence>
<evidence type="ECO:0000256" key="6">
    <source>
        <dbReference type="ARBA" id="ARBA00012518"/>
    </source>
</evidence>
<evidence type="ECO:0000259" key="21">
    <source>
        <dbReference type="PROSITE" id="PS51387"/>
    </source>
</evidence>
<dbReference type="HAMAP" id="MF_00037">
    <property type="entry name" value="MurB"/>
    <property type="match status" value="1"/>
</dbReference>
<dbReference type="AlphaFoldDB" id="A0A1I1G7X3"/>
<keyword evidence="13 20" id="KW-0133">Cell shape</keyword>
<dbReference type="PROSITE" id="PS51387">
    <property type="entry name" value="FAD_PCMH"/>
    <property type="match status" value="1"/>
</dbReference>
<dbReference type="OrthoDB" id="9804753at2"/>
<keyword evidence="8 20" id="KW-0963">Cytoplasm</keyword>
<dbReference type="Pfam" id="PF01565">
    <property type="entry name" value="FAD_binding_4"/>
    <property type="match status" value="1"/>
</dbReference>
<comment type="similarity">
    <text evidence="5 20">Belongs to the MurB family.</text>
</comment>
<feature type="domain" description="FAD-binding PCMH-type" evidence="21">
    <location>
        <begin position="17"/>
        <end position="192"/>
    </location>
</feature>
<dbReference type="GO" id="GO:0008360">
    <property type="term" value="P:regulation of cell shape"/>
    <property type="evidence" value="ECO:0007669"/>
    <property type="project" value="UniProtKB-KW"/>
</dbReference>
<dbReference type="InterPro" id="IPR006094">
    <property type="entry name" value="Oxid_FAD_bind_N"/>
</dbReference>
<dbReference type="SUPFAM" id="SSF56176">
    <property type="entry name" value="FAD-binding/transporter-associated domain-like"/>
    <property type="match status" value="1"/>
</dbReference>
<dbReference type="GO" id="GO:0071555">
    <property type="term" value="P:cell wall organization"/>
    <property type="evidence" value="ECO:0007669"/>
    <property type="project" value="UniProtKB-KW"/>
</dbReference>
<keyword evidence="10 20" id="KW-0285">Flavoprotein</keyword>
<dbReference type="GO" id="GO:0009252">
    <property type="term" value="P:peptidoglycan biosynthetic process"/>
    <property type="evidence" value="ECO:0007669"/>
    <property type="project" value="UniProtKB-UniRule"/>
</dbReference>
<dbReference type="GO" id="GO:0005829">
    <property type="term" value="C:cytosol"/>
    <property type="evidence" value="ECO:0007669"/>
    <property type="project" value="TreeGrafter"/>
</dbReference>
<evidence type="ECO:0000256" key="4">
    <source>
        <dbReference type="ARBA" id="ARBA00004752"/>
    </source>
</evidence>
<evidence type="ECO:0000256" key="12">
    <source>
        <dbReference type="ARBA" id="ARBA00022857"/>
    </source>
</evidence>
<dbReference type="GO" id="GO:0051301">
    <property type="term" value="P:cell division"/>
    <property type="evidence" value="ECO:0007669"/>
    <property type="project" value="UniProtKB-KW"/>
</dbReference>
<dbReference type="STRING" id="1122252.SAMN05660443_1444"/>
<evidence type="ECO:0000256" key="7">
    <source>
        <dbReference type="ARBA" id="ARBA00015188"/>
    </source>
</evidence>
<name>A0A1I1G7X3_9GAMM</name>
<dbReference type="UniPathway" id="UPA00219"/>
<dbReference type="NCBIfam" id="NF000755">
    <property type="entry name" value="PRK00046.1"/>
    <property type="match status" value="1"/>
</dbReference>
<keyword evidence="23" id="KW-1185">Reference proteome</keyword>
<dbReference type="EC" id="1.3.1.98" evidence="6 20"/>
<dbReference type="Gene3D" id="3.90.78.10">
    <property type="entry name" value="UDP-N-acetylenolpyruvoylglucosamine reductase, C-terminal domain"/>
    <property type="match status" value="1"/>
</dbReference>
<feature type="active site" evidence="20">
    <location>
        <position position="168"/>
    </location>
</feature>
<dbReference type="InterPro" id="IPR036635">
    <property type="entry name" value="MurB_C_sf"/>
</dbReference>
<keyword evidence="14 20" id="KW-0573">Peptidoglycan synthesis</keyword>
<feature type="active site" description="Proton donor" evidence="20">
    <location>
        <position position="250"/>
    </location>
</feature>
<organism evidence="22 23">
    <name type="scientific">Marinospirillum celere</name>
    <dbReference type="NCBI Taxonomy" id="1122252"/>
    <lineage>
        <taxon>Bacteria</taxon>
        <taxon>Pseudomonadati</taxon>
        <taxon>Pseudomonadota</taxon>
        <taxon>Gammaproteobacteria</taxon>
        <taxon>Oceanospirillales</taxon>
        <taxon>Oceanospirillaceae</taxon>
        <taxon>Marinospirillum</taxon>
    </lineage>
</organism>
<evidence type="ECO:0000256" key="1">
    <source>
        <dbReference type="ARBA" id="ARBA00001974"/>
    </source>
</evidence>
<evidence type="ECO:0000256" key="8">
    <source>
        <dbReference type="ARBA" id="ARBA00022490"/>
    </source>
</evidence>
<comment type="pathway">
    <text evidence="4 20">Cell wall biogenesis; peptidoglycan biosynthesis.</text>
</comment>
<comment type="catalytic activity">
    <reaction evidence="19 20">
        <text>UDP-N-acetyl-alpha-D-muramate + NADP(+) = UDP-N-acetyl-3-O-(1-carboxyvinyl)-alpha-D-glucosamine + NADPH + H(+)</text>
        <dbReference type="Rhea" id="RHEA:12248"/>
        <dbReference type="ChEBI" id="CHEBI:15378"/>
        <dbReference type="ChEBI" id="CHEBI:57783"/>
        <dbReference type="ChEBI" id="CHEBI:58349"/>
        <dbReference type="ChEBI" id="CHEBI:68483"/>
        <dbReference type="ChEBI" id="CHEBI:70757"/>
        <dbReference type="EC" id="1.3.1.98"/>
    </reaction>
</comment>
<reference evidence="22 23" key="1">
    <citation type="submission" date="2016-10" db="EMBL/GenBank/DDBJ databases">
        <authorList>
            <person name="de Groot N.N."/>
        </authorList>
    </citation>
    <scope>NUCLEOTIDE SEQUENCE [LARGE SCALE GENOMIC DNA]</scope>
    <source>
        <strain evidence="22 23">DSM 18438</strain>
    </source>
</reference>